<dbReference type="PRINTS" id="PR00035">
    <property type="entry name" value="HTHGNTR"/>
</dbReference>
<evidence type="ECO:0000313" key="6">
    <source>
        <dbReference type="Proteomes" id="UP000637578"/>
    </source>
</evidence>
<gene>
    <name evidence="5" type="ORF">GCM10012275_63510</name>
</gene>
<organism evidence="5 6">
    <name type="scientific">Longimycelium tulufanense</name>
    <dbReference type="NCBI Taxonomy" id="907463"/>
    <lineage>
        <taxon>Bacteria</taxon>
        <taxon>Bacillati</taxon>
        <taxon>Actinomycetota</taxon>
        <taxon>Actinomycetes</taxon>
        <taxon>Pseudonocardiales</taxon>
        <taxon>Pseudonocardiaceae</taxon>
        <taxon>Longimycelium</taxon>
    </lineage>
</organism>
<dbReference type="Pfam" id="PF07702">
    <property type="entry name" value="UTRA"/>
    <property type="match status" value="1"/>
</dbReference>
<dbReference type="InterPro" id="IPR036390">
    <property type="entry name" value="WH_DNA-bd_sf"/>
</dbReference>
<dbReference type="PANTHER" id="PTHR44846:SF1">
    <property type="entry name" value="MANNOSYL-D-GLYCERATE TRANSPORT_METABOLISM SYSTEM REPRESSOR MNGR-RELATED"/>
    <property type="match status" value="1"/>
</dbReference>
<reference evidence="5" key="1">
    <citation type="journal article" date="2014" name="Int. J. Syst. Evol. Microbiol.">
        <title>Complete genome sequence of Corynebacterium casei LMG S-19264T (=DSM 44701T), isolated from a smear-ripened cheese.</title>
        <authorList>
            <consortium name="US DOE Joint Genome Institute (JGI-PGF)"/>
            <person name="Walter F."/>
            <person name="Albersmeier A."/>
            <person name="Kalinowski J."/>
            <person name="Ruckert C."/>
        </authorList>
    </citation>
    <scope>NUCLEOTIDE SEQUENCE</scope>
    <source>
        <strain evidence="5">CGMCC 4.5737</strain>
    </source>
</reference>
<dbReference type="InterPro" id="IPR036388">
    <property type="entry name" value="WH-like_DNA-bd_sf"/>
</dbReference>
<evidence type="ECO:0000256" key="3">
    <source>
        <dbReference type="ARBA" id="ARBA00023163"/>
    </source>
</evidence>
<dbReference type="SMART" id="SM00866">
    <property type="entry name" value="UTRA"/>
    <property type="match status" value="1"/>
</dbReference>
<evidence type="ECO:0000256" key="2">
    <source>
        <dbReference type="ARBA" id="ARBA00023125"/>
    </source>
</evidence>
<dbReference type="SMART" id="SM00345">
    <property type="entry name" value="HTH_GNTR"/>
    <property type="match status" value="1"/>
</dbReference>
<dbReference type="InterPro" id="IPR000524">
    <property type="entry name" value="Tscrpt_reg_HTH_GntR"/>
</dbReference>
<dbReference type="Gene3D" id="3.40.1410.10">
    <property type="entry name" value="Chorismate lyase-like"/>
    <property type="match status" value="1"/>
</dbReference>
<dbReference type="SUPFAM" id="SSF46785">
    <property type="entry name" value="Winged helix' DNA-binding domain"/>
    <property type="match status" value="1"/>
</dbReference>
<accession>A0A8J3CLA5</accession>
<comment type="caution">
    <text evidence="5">The sequence shown here is derived from an EMBL/GenBank/DDBJ whole genome shotgun (WGS) entry which is preliminary data.</text>
</comment>
<dbReference type="GO" id="GO:0045892">
    <property type="term" value="P:negative regulation of DNA-templated transcription"/>
    <property type="evidence" value="ECO:0007669"/>
    <property type="project" value="TreeGrafter"/>
</dbReference>
<dbReference type="InterPro" id="IPR050679">
    <property type="entry name" value="Bact_HTH_transcr_reg"/>
</dbReference>
<evidence type="ECO:0000259" key="4">
    <source>
        <dbReference type="PROSITE" id="PS50949"/>
    </source>
</evidence>
<dbReference type="GO" id="GO:0003677">
    <property type="term" value="F:DNA binding"/>
    <property type="evidence" value="ECO:0007669"/>
    <property type="project" value="UniProtKB-KW"/>
</dbReference>
<dbReference type="SUPFAM" id="SSF64288">
    <property type="entry name" value="Chorismate lyase-like"/>
    <property type="match status" value="1"/>
</dbReference>
<name>A0A8J3CLA5_9PSEU</name>
<protein>
    <submittedName>
        <fullName evidence="5">GntR family transcriptional regulator</fullName>
    </submittedName>
</protein>
<dbReference type="Proteomes" id="UP000637578">
    <property type="component" value="Unassembled WGS sequence"/>
</dbReference>
<keyword evidence="3" id="KW-0804">Transcription</keyword>
<dbReference type="InterPro" id="IPR011663">
    <property type="entry name" value="UTRA"/>
</dbReference>
<reference evidence="5" key="2">
    <citation type="submission" date="2020-09" db="EMBL/GenBank/DDBJ databases">
        <authorList>
            <person name="Sun Q."/>
            <person name="Zhou Y."/>
        </authorList>
    </citation>
    <scope>NUCLEOTIDE SEQUENCE</scope>
    <source>
        <strain evidence="5">CGMCC 4.5737</strain>
    </source>
</reference>
<dbReference type="CDD" id="cd07377">
    <property type="entry name" value="WHTH_GntR"/>
    <property type="match status" value="1"/>
</dbReference>
<dbReference type="EMBL" id="BMMK01000068">
    <property type="protein sequence ID" value="GGM84155.1"/>
    <property type="molecule type" value="Genomic_DNA"/>
</dbReference>
<keyword evidence="6" id="KW-1185">Reference proteome</keyword>
<keyword evidence="1" id="KW-0805">Transcription regulation</keyword>
<evidence type="ECO:0000256" key="1">
    <source>
        <dbReference type="ARBA" id="ARBA00023015"/>
    </source>
</evidence>
<dbReference type="AlphaFoldDB" id="A0A8J3CLA5"/>
<keyword evidence="2" id="KW-0238">DNA-binding</keyword>
<dbReference type="RefSeq" id="WP_189062135.1">
    <property type="nucleotide sequence ID" value="NZ_BMMK01000068.1"/>
</dbReference>
<feature type="domain" description="HTH gntR-type" evidence="4">
    <location>
        <begin position="6"/>
        <end position="75"/>
    </location>
</feature>
<dbReference type="PANTHER" id="PTHR44846">
    <property type="entry name" value="MANNOSYL-D-GLYCERATE TRANSPORT/METABOLISM SYSTEM REPRESSOR MNGR-RELATED"/>
    <property type="match status" value="1"/>
</dbReference>
<dbReference type="Gene3D" id="1.10.10.10">
    <property type="entry name" value="Winged helix-like DNA-binding domain superfamily/Winged helix DNA-binding domain"/>
    <property type="match status" value="1"/>
</dbReference>
<evidence type="ECO:0000313" key="5">
    <source>
        <dbReference type="EMBL" id="GGM84155.1"/>
    </source>
</evidence>
<proteinExistence type="predicted"/>
<dbReference type="GO" id="GO:0003700">
    <property type="term" value="F:DNA-binding transcription factor activity"/>
    <property type="evidence" value="ECO:0007669"/>
    <property type="project" value="InterPro"/>
</dbReference>
<dbReference type="PROSITE" id="PS50949">
    <property type="entry name" value="HTH_GNTR"/>
    <property type="match status" value="1"/>
</dbReference>
<dbReference type="Pfam" id="PF00392">
    <property type="entry name" value="GntR"/>
    <property type="match status" value="1"/>
</dbReference>
<dbReference type="InterPro" id="IPR028978">
    <property type="entry name" value="Chorismate_lyase_/UTRA_dom_sf"/>
</dbReference>
<sequence length="259" mass="29347">MTGSARPLWERVYNGVRNAIDQGTYRPGDRIPSEPELQETYGVSRTTVRAALTRLVQEGLITEGVGKAGRQVREWKPLYWNLHRFERGTRLDDPSTQLDEWKADMIEQGVKDPRLQISVRIVPAPAWVANYLQINPGDMVLCRRRIRLADEVPVAIADTWVREEIGRKEVDGTAPLLAEHDIVLNNGIFHALGYVQHRLDDRISVRMPTPEEADLLDLPVGSPVGQVDRVGLLEDGQPIRLISTVFPGHRLLLRYELEV</sequence>